<organism evidence="2 3">
    <name type="scientific">Suillus placidus</name>
    <dbReference type="NCBI Taxonomy" id="48579"/>
    <lineage>
        <taxon>Eukaryota</taxon>
        <taxon>Fungi</taxon>
        <taxon>Dikarya</taxon>
        <taxon>Basidiomycota</taxon>
        <taxon>Agaricomycotina</taxon>
        <taxon>Agaricomycetes</taxon>
        <taxon>Agaricomycetidae</taxon>
        <taxon>Boletales</taxon>
        <taxon>Suillineae</taxon>
        <taxon>Suillaceae</taxon>
        <taxon>Suillus</taxon>
    </lineage>
</organism>
<accession>A0A9P6ZPG7</accession>
<feature type="transmembrane region" description="Helical" evidence="1">
    <location>
        <begin position="20"/>
        <end position="37"/>
    </location>
</feature>
<keyword evidence="1" id="KW-0472">Membrane</keyword>
<comment type="caution">
    <text evidence="2">The sequence shown here is derived from an EMBL/GenBank/DDBJ whole genome shotgun (WGS) entry which is preliminary data.</text>
</comment>
<evidence type="ECO:0000313" key="3">
    <source>
        <dbReference type="Proteomes" id="UP000714275"/>
    </source>
</evidence>
<evidence type="ECO:0000313" key="2">
    <source>
        <dbReference type="EMBL" id="KAG1774369.1"/>
    </source>
</evidence>
<keyword evidence="1" id="KW-1133">Transmembrane helix</keyword>
<dbReference type="Proteomes" id="UP000714275">
    <property type="component" value="Unassembled WGS sequence"/>
</dbReference>
<sequence length="66" mass="7306">MPATLVTVHPSHSLPSRTPAMSLAYVSFSLVSLSFYFTDFNAFILVTFHILSFPSFLSVLSLAHSR</sequence>
<proteinExistence type="predicted"/>
<gene>
    <name evidence="2" type="ORF">EV702DRAFT_1125017</name>
</gene>
<keyword evidence="1" id="KW-0812">Transmembrane</keyword>
<dbReference type="EMBL" id="JABBWD010000042">
    <property type="protein sequence ID" value="KAG1774369.1"/>
    <property type="molecule type" value="Genomic_DNA"/>
</dbReference>
<protein>
    <submittedName>
        <fullName evidence="2">Uncharacterized protein</fullName>
    </submittedName>
</protein>
<feature type="transmembrane region" description="Helical" evidence="1">
    <location>
        <begin position="43"/>
        <end position="63"/>
    </location>
</feature>
<reference evidence="2" key="1">
    <citation type="journal article" date="2020" name="New Phytol.">
        <title>Comparative genomics reveals dynamic genome evolution in host specialist ectomycorrhizal fungi.</title>
        <authorList>
            <person name="Lofgren L.A."/>
            <person name="Nguyen N.H."/>
            <person name="Vilgalys R."/>
            <person name="Ruytinx J."/>
            <person name="Liao H.L."/>
            <person name="Branco S."/>
            <person name="Kuo A."/>
            <person name="LaButti K."/>
            <person name="Lipzen A."/>
            <person name="Andreopoulos W."/>
            <person name="Pangilinan J."/>
            <person name="Riley R."/>
            <person name="Hundley H."/>
            <person name="Na H."/>
            <person name="Barry K."/>
            <person name="Grigoriev I.V."/>
            <person name="Stajich J.E."/>
            <person name="Kennedy P.G."/>
        </authorList>
    </citation>
    <scope>NUCLEOTIDE SEQUENCE</scope>
    <source>
        <strain evidence="2">DOB743</strain>
    </source>
</reference>
<evidence type="ECO:0000256" key="1">
    <source>
        <dbReference type="SAM" id="Phobius"/>
    </source>
</evidence>
<keyword evidence="3" id="KW-1185">Reference proteome</keyword>
<dbReference type="AlphaFoldDB" id="A0A9P6ZPG7"/>
<name>A0A9P6ZPG7_9AGAM</name>